<reference evidence="1" key="1">
    <citation type="submission" date="2021-10" db="EMBL/GenBank/DDBJ databases">
        <title>De novo Genome Assembly of Clathrus columnatus (Basidiomycota, Fungi) Using Illumina and Nanopore Sequence Data.</title>
        <authorList>
            <person name="Ogiso-Tanaka E."/>
            <person name="Itagaki H."/>
            <person name="Hosoya T."/>
            <person name="Hosaka K."/>
        </authorList>
    </citation>
    <scope>NUCLEOTIDE SEQUENCE</scope>
    <source>
        <strain evidence="1">MO-923</strain>
    </source>
</reference>
<dbReference type="AlphaFoldDB" id="A0AAV5A788"/>
<evidence type="ECO:0000313" key="2">
    <source>
        <dbReference type="Proteomes" id="UP001050691"/>
    </source>
</evidence>
<keyword evidence="2" id="KW-1185">Reference proteome</keyword>
<sequence>MFQAILAEGVGHTVQEHENEVFNFFSLSGGSISSLTTLPLVTSPTIASSPTNPPLSGGTVAHWAELTELNA</sequence>
<organism evidence="1 2">
    <name type="scientific">Clathrus columnatus</name>
    <dbReference type="NCBI Taxonomy" id="1419009"/>
    <lineage>
        <taxon>Eukaryota</taxon>
        <taxon>Fungi</taxon>
        <taxon>Dikarya</taxon>
        <taxon>Basidiomycota</taxon>
        <taxon>Agaricomycotina</taxon>
        <taxon>Agaricomycetes</taxon>
        <taxon>Phallomycetidae</taxon>
        <taxon>Phallales</taxon>
        <taxon>Clathraceae</taxon>
        <taxon>Clathrus</taxon>
    </lineage>
</organism>
<dbReference type="Proteomes" id="UP001050691">
    <property type="component" value="Unassembled WGS sequence"/>
</dbReference>
<evidence type="ECO:0000313" key="1">
    <source>
        <dbReference type="EMBL" id="GJJ09109.1"/>
    </source>
</evidence>
<name>A0AAV5A788_9AGAM</name>
<comment type="caution">
    <text evidence="1">The sequence shown here is derived from an EMBL/GenBank/DDBJ whole genome shotgun (WGS) entry which is preliminary data.</text>
</comment>
<protein>
    <submittedName>
        <fullName evidence="1">Uncharacterized protein</fullName>
    </submittedName>
</protein>
<proteinExistence type="predicted"/>
<dbReference type="EMBL" id="BPWL01000004">
    <property type="protein sequence ID" value="GJJ09109.1"/>
    <property type="molecule type" value="Genomic_DNA"/>
</dbReference>
<gene>
    <name evidence="1" type="ORF">Clacol_003331</name>
</gene>
<accession>A0AAV5A788</accession>